<dbReference type="SUPFAM" id="SSF53223">
    <property type="entry name" value="Aminoacid dehydrogenase-like, N-terminal domain"/>
    <property type="match status" value="1"/>
</dbReference>
<evidence type="ECO:0000313" key="12">
    <source>
        <dbReference type="EMBL" id="TYP56748.1"/>
    </source>
</evidence>
<keyword evidence="6 8" id="KW-0057">Aromatic amino acid biosynthesis</keyword>
<feature type="binding site" evidence="8">
    <location>
        <position position="232"/>
    </location>
    <ligand>
        <name>shikimate</name>
        <dbReference type="ChEBI" id="CHEBI:36208"/>
    </ligand>
</feature>
<protein>
    <recommendedName>
        <fullName evidence="2 8">Shikimate dehydrogenase (NADP(+))</fullName>
        <shortName evidence="8">SDH</shortName>
        <ecNumber evidence="2 8">1.1.1.25</ecNumber>
    </recommendedName>
</protein>
<dbReference type="Proteomes" id="UP000322294">
    <property type="component" value="Unassembled WGS sequence"/>
</dbReference>
<evidence type="ECO:0000256" key="1">
    <source>
        <dbReference type="ARBA" id="ARBA00004871"/>
    </source>
</evidence>
<evidence type="ECO:0000256" key="5">
    <source>
        <dbReference type="ARBA" id="ARBA00023002"/>
    </source>
</evidence>
<keyword evidence="5 8" id="KW-0560">Oxidoreductase</keyword>
<comment type="catalytic activity">
    <reaction evidence="7 8">
        <text>shikimate + NADP(+) = 3-dehydroshikimate + NADPH + H(+)</text>
        <dbReference type="Rhea" id="RHEA:17737"/>
        <dbReference type="ChEBI" id="CHEBI:15378"/>
        <dbReference type="ChEBI" id="CHEBI:16630"/>
        <dbReference type="ChEBI" id="CHEBI:36208"/>
        <dbReference type="ChEBI" id="CHEBI:57783"/>
        <dbReference type="ChEBI" id="CHEBI:58349"/>
        <dbReference type="EC" id="1.1.1.25"/>
    </reaction>
</comment>
<comment type="pathway">
    <text evidence="1 8">Metabolic intermediate biosynthesis; chorismate biosynthesis; chorismate from D-erythrose 4-phosphate and phosphoenolpyruvate: step 4/7.</text>
</comment>
<dbReference type="RefSeq" id="WP_148866607.1">
    <property type="nucleotide sequence ID" value="NZ_VNHO01000007.1"/>
</dbReference>
<dbReference type="InterPro" id="IPR041121">
    <property type="entry name" value="SDH_C"/>
</dbReference>
<evidence type="ECO:0000259" key="10">
    <source>
        <dbReference type="Pfam" id="PF08501"/>
    </source>
</evidence>
<evidence type="ECO:0000313" key="13">
    <source>
        <dbReference type="Proteomes" id="UP000322294"/>
    </source>
</evidence>
<evidence type="ECO:0000259" key="9">
    <source>
        <dbReference type="Pfam" id="PF01488"/>
    </source>
</evidence>
<feature type="domain" description="Shikimate dehydrogenase substrate binding N-terminal" evidence="10">
    <location>
        <begin position="12"/>
        <end position="94"/>
    </location>
</feature>
<dbReference type="GO" id="GO:0019632">
    <property type="term" value="P:shikimate metabolic process"/>
    <property type="evidence" value="ECO:0007669"/>
    <property type="project" value="InterPro"/>
</dbReference>
<dbReference type="FunFam" id="3.40.50.10860:FF:000004">
    <property type="entry name" value="Quinate/shikimate dehydrogenase"/>
    <property type="match status" value="1"/>
</dbReference>
<feature type="binding site" evidence="8">
    <location>
        <position position="260"/>
    </location>
    <ligand>
        <name>shikimate</name>
        <dbReference type="ChEBI" id="CHEBI:36208"/>
    </ligand>
</feature>
<dbReference type="Pfam" id="PF08501">
    <property type="entry name" value="Shikimate_dh_N"/>
    <property type="match status" value="1"/>
</dbReference>
<accession>A0A5S5AVJ1</accession>
<dbReference type="Pfam" id="PF01488">
    <property type="entry name" value="Shikimate_DH"/>
    <property type="match status" value="1"/>
</dbReference>
<dbReference type="Pfam" id="PF18317">
    <property type="entry name" value="SDH_C"/>
    <property type="match status" value="1"/>
</dbReference>
<keyword evidence="13" id="KW-1185">Reference proteome</keyword>
<dbReference type="CDD" id="cd01065">
    <property type="entry name" value="NAD_bind_Shikimate_DH"/>
    <property type="match status" value="1"/>
</dbReference>
<comment type="function">
    <text evidence="8">Involved in the biosynthesis of the chorismate, which leads to the biosynthesis of aromatic amino acids. Catalyzes the reversible NADPH linked reduction of 3-dehydroshikimate (DHSA) to yield shikimate (SA).</text>
</comment>
<dbReference type="InterPro" id="IPR006151">
    <property type="entry name" value="Shikm_DH/Glu-tRNA_Rdtase"/>
</dbReference>
<name>A0A5S5AVJ1_9FIRM</name>
<dbReference type="SUPFAM" id="SSF51735">
    <property type="entry name" value="NAD(P)-binding Rossmann-fold domains"/>
    <property type="match status" value="1"/>
</dbReference>
<evidence type="ECO:0000256" key="2">
    <source>
        <dbReference type="ARBA" id="ARBA00012962"/>
    </source>
</evidence>
<sequence>MEIRGDTKVLGIIGYPVEHSLSPVIHNAALKELKLNCVYVAFPVNPEKLKEAIEGIKALNVAGVNVTIPHKVKVMDYLDEISQEAAAIGAVNTIVNEGGRLIGFNTDASGFKDALYRIAGVDLSGKRVLVLGAGGAARAVVGQCLLSGASSIIVSNRTKARAQELVLHFKNAGMGSNISIIEWGKQYWRQVAARVDIIANTAGAGQKDDLGLELEIPWDDLDKNTVFFDAVYGPGSTRLLKEAESRGYLTVPGKFMLLYQGVEAFKLWTGLEAPLEVMEAALDRFLKGG</sequence>
<dbReference type="InterPro" id="IPR013708">
    <property type="entry name" value="Shikimate_DH-bd_N"/>
</dbReference>
<proteinExistence type="inferred from homology"/>
<dbReference type="GO" id="GO:0050661">
    <property type="term" value="F:NADP binding"/>
    <property type="evidence" value="ECO:0007669"/>
    <property type="project" value="InterPro"/>
</dbReference>
<gene>
    <name evidence="8" type="primary">aroE</name>
    <name evidence="12" type="ORF">LZ11_00804</name>
</gene>
<dbReference type="GO" id="GO:0009073">
    <property type="term" value="P:aromatic amino acid family biosynthetic process"/>
    <property type="evidence" value="ECO:0007669"/>
    <property type="project" value="UniProtKB-KW"/>
</dbReference>
<dbReference type="PANTHER" id="PTHR21089:SF1">
    <property type="entry name" value="BIFUNCTIONAL 3-DEHYDROQUINATE DEHYDRATASE_SHIKIMATE DEHYDROGENASE, CHLOROPLASTIC"/>
    <property type="match status" value="1"/>
</dbReference>
<feature type="binding site" evidence="8">
    <location>
        <begin position="156"/>
        <end position="161"/>
    </location>
    <ligand>
        <name>NADP(+)</name>
        <dbReference type="ChEBI" id="CHEBI:58349"/>
    </ligand>
</feature>
<evidence type="ECO:0000256" key="8">
    <source>
        <dbReference type="HAMAP-Rule" id="MF_00222"/>
    </source>
</evidence>
<keyword evidence="4 8" id="KW-0521">NADP</keyword>
<dbReference type="InterPro" id="IPR022893">
    <property type="entry name" value="Shikimate_DH_fam"/>
</dbReference>
<feature type="binding site" evidence="8">
    <location>
        <position position="107"/>
    </location>
    <ligand>
        <name>shikimate</name>
        <dbReference type="ChEBI" id="CHEBI:36208"/>
    </ligand>
</feature>
<feature type="binding site" evidence="8">
    <location>
        <position position="92"/>
    </location>
    <ligand>
        <name>shikimate</name>
        <dbReference type="ChEBI" id="CHEBI:36208"/>
    </ligand>
</feature>
<feature type="binding site" evidence="8">
    <location>
        <begin position="132"/>
        <end position="136"/>
    </location>
    <ligand>
        <name>NADP(+)</name>
        <dbReference type="ChEBI" id="CHEBI:58349"/>
    </ligand>
</feature>
<keyword evidence="3 8" id="KW-0028">Amino-acid biosynthesis</keyword>
<organism evidence="12 13">
    <name type="scientific">Thermosediminibacter litoriperuensis</name>
    <dbReference type="NCBI Taxonomy" id="291989"/>
    <lineage>
        <taxon>Bacteria</taxon>
        <taxon>Bacillati</taxon>
        <taxon>Bacillota</taxon>
        <taxon>Clostridia</taxon>
        <taxon>Thermosediminibacterales</taxon>
        <taxon>Thermosediminibacteraceae</taxon>
        <taxon>Thermosediminibacter</taxon>
    </lineage>
</organism>
<feature type="binding site" evidence="8">
    <location>
        <position position="230"/>
    </location>
    <ligand>
        <name>NADP(+)</name>
        <dbReference type="ChEBI" id="CHEBI:58349"/>
    </ligand>
</feature>
<feature type="domain" description="SDH C-terminal" evidence="11">
    <location>
        <begin position="256"/>
        <end position="282"/>
    </location>
</feature>
<dbReference type="GO" id="GO:0008652">
    <property type="term" value="P:amino acid biosynthetic process"/>
    <property type="evidence" value="ECO:0007669"/>
    <property type="project" value="UniProtKB-KW"/>
</dbReference>
<dbReference type="EC" id="1.1.1.25" evidence="2 8"/>
<dbReference type="GO" id="GO:0004764">
    <property type="term" value="F:shikimate 3-dehydrogenase (NADP+) activity"/>
    <property type="evidence" value="ECO:0007669"/>
    <property type="project" value="UniProtKB-UniRule"/>
</dbReference>
<dbReference type="Gene3D" id="3.40.50.720">
    <property type="entry name" value="NAD(P)-binding Rossmann-like Domain"/>
    <property type="match status" value="1"/>
</dbReference>
<evidence type="ECO:0000256" key="7">
    <source>
        <dbReference type="ARBA" id="ARBA00049442"/>
    </source>
</evidence>
<dbReference type="Gene3D" id="3.40.50.10860">
    <property type="entry name" value="Leucine Dehydrogenase, chain A, domain 1"/>
    <property type="match status" value="1"/>
</dbReference>
<comment type="subunit">
    <text evidence="8">Homodimer.</text>
</comment>
<dbReference type="EMBL" id="VNHO01000007">
    <property type="protein sequence ID" value="TYP56748.1"/>
    <property type="molecule type" value="Genomic_DNA"/>
</dbReference>
<feature type="domain" description="Quinate/shikimate 5-dehydrogenase/glutamyl-tRNA reductase" evidence="9">
    <location>
        <begin position="122"/>
        <end position="172"/>
    </location>
</feature>
<comment type="similarity">
    <text evidence="8">Belongs to the shikimate dehydrogenase family.</text>
</comment>
<dbReference type="PANTHER" id="PTHR21089">
    <property type="entry name" value="SHIKIMATE DEHYDROGENASE"/>
    <property type="match status" value="1"/>
</dbReference>
<feature type="binding site" evidence="8">
    <location>
        <position position="67"/>
    </location>
    <ligand>
        <name>shikimate</name>
        <dbReference type="ChEBI" id="CHEBI:36208"/>
    </ligand>
</feature>
<dbReference type="NCBIfam" id="NF001314">
    <property type="entry name" value="PRK00258.2-2"/>
    <property type="match status" value="1"/>
</dbReference>
<dbReference type="HAMAP" id="MF_00222">
    <property type="entry name" value="Shikimate_DH_AroE"/>
    <property type="match status" value="1"/>
</dbReference>
<evidence type="ECO:0000256" key="6">
    <source>
        <dbReference type="ARBA" id="ARBA00023141"/>
    </source>
</evidence>
<comment type="caution">
    <text evidence="12">The sequence shown here is derived from an EMBL/GenBank/DDBJ whole genome shotgun (WGS) entry which is preliminary data.</text>
</comment>
<evidence type="ECO:0000259" key="11">
    <source>
        <dbReference type="Pfam" id="PF18317"/>
    </source>
</evidence>
<dbReference type="InterPro" id="IPR011342">
    <property type="entry name" value="Shikimate_DH"/>
</dbReference>
<dbReference type="NCBIfam" id="TIGR00507">
    <property type="entry name" value="aroE"/>
    <property type="match status" value="1"/>
</dbReference>
<dbReference type="NCBIfam" id="NF001319">
    <property type="entry name" value="PRK00258.3-3"/>
    <property type="match status" value="1"/>
</dbReference>
<feature type="binding site" evidence="8">
    <location>
        <begin position="20"/>
        <end position="22"/>
    </location>
    <ligand>
        <name>shikimate</name>
        <dbReference type="ChEBI" id="CHEBI:36208"/>
    </ligand>
</feature>
<feature type="active site" description="Proton acceptor" evidence="8">
    <location>
        <position position="71"/>
    </location>
</feature>
<comment type="caution">
    <text evidence="8">Lacks conserved residue(s) required for the propagation of feature annotation.</text>
</comment>
<reference evidence="12 13" key="1">
    <citation type="submission" date="2019-07" db="EMBL/GenBank/DDBJ databases">
        <title>Genomic Encyclopedia of Type Strains, Phase I: the one thousand microbial genomes (KMG-I) project.</title>
        <authorList>
            <person name="Kyrpides N."/>
        </authorList>
    </citation>
    <scope>NUCLEOTIDE SEQUENCE [LARGE SCALE GENOMIC DNA]</scope>
    <source>
        <strain evidence="12 13">DSM 16647</strain>
    </source>
</reference>
<dbReference type="OrthoDB" id="9792692at2"/>
<evidence type="ECO:0000256" key="3">
    <source>
        <dbReference type="ARBA" id="ARBA00022605"/>
    </source>
</evidence>
<dbReference type="InterPro" id="IPR046346">
    <property type="entry name" value="Aminoacid_DH-like_N_sf"/>
</dbReference>
<dbReference type="GO" id="GO:0009423">
    <property type="term" value="P:chorismate biosynthetic process"/>
    <property type="evidence" value="ECO:0007669"/>
    <property type="project" value="UniProtKB-UniRule"/>
</dbReference>
<evidence type="ECO:0000256" key="4">
    <source>
        <dbReference type="ARBA" id="ARBA00022857"/>
    </source>
</evidence>
<dbReference type="InterPro" id="IPR036291">
    <property type="entry name" value="NAD(P)-bd_dom_sf"/>
</dbReference>
<feature type="binding site" evidence="8">
    <location>
        <position position="253"/>
    </location>
    <ligand>
        <name>NADP(+)</name>
        <dbReference type="ChEBI" id="CHEBI:58349"/>
    </ligand>
</feature>
<dbReference type="UniPathway" id="UPA00053">
    <property type="reaction ID" value="UER00087"/>
</dbReference>
<dbReference type="AlphaFoldDB" id="A0A5S5AVJ1"/>